<feature type="compositionally biased region" description="Basic and acidic residues" evidence="1">
    <location>
        <begin position="50"/>
        <end position="62"/>
    </location>
</feature>
<name>A0A0C3AID4_SERVB</name>
<feature type="compositionally biased region" description="Low complexity" evidence="1">
    <location>
        <begin position="89"/>
        <end position="99"/>
    </location>
</feature>
<dbReference type="Proteomes" id="UP000054097">
    <property type="component" value="Unassembled WGS sequence"/>
</dbReference>
<protein>
    <submittedName>
        <fullName evidence="2">Uncharacterized protein</fullName>
    </submittedName>
</protein>
<sequence>MSPRARSDGPVRTFYKRTAASKTPPRRTAGMPRSPRLLPGGGRTTPSRSPRSDMRPRLRSGDETPLATFSKATSATIMTPESDLKARISTTSAKGSTKKTPTHDLTAATISSASKARKPALDVNKPSTAGGKAATGSKRVPKREPSFFGAELPKPQTSGTTRFPTATTASISSVLFPGGVPHDVSGSTNDKMPTFGGVGSGEEGVIRAGESVASSRRAGDGVGKARSSLRNGLGGPGKSRMTRSISMLGPGDYQKPY</sequence>
<gene>
    <name evidence="2" type="ORF">M408DRAFT_233454</name>
</gene>
<feature type="compositionally biased region" description="Polar residues" evidence="1">
    <location>
        <begin position="155"/>
        <end position="164"/>
    </location>
</feature>
<dbReference type="OrthoDB" id="433738at2759"/>
<evidence type="ECO:0000256" key="1">
    <source>
        <dbReference type="SAM" id="MobiDB-lite"/>
    </source>
</evidence>
<dbReference type="EMBL" id="KN824324">
    <property type="protein sequence ID" value="KIM24415.1"/>
    <property type="molecule type" value="Genomic_DNA"/>
</dbReference>
<feature type="compositionally biased region" description="Polar residues" evidence="1">
    <location>
        <begin position="70"/>
        <end position="79"/>
    </location>
</feature>
<dbReference type="AlphaFoldDB" id="A0A0C3AID4"/>
<feature type="region of interest" description="Disordered" evidence="1">
    <location>
        <begin position="1"/>
        <end position="164"/>
    </location>
</feature>
<reference evidence="3" key="2">
    <citation type="submission" date="2015-01" db="EMBL/GenBank/DDBJ databases">
        <title>Evolutionary Origins and Diversification of the Mycorrhizal Mutualists.</title>
        <authorList>
            <consortium name="DOE Joint Genome Institute"/>
            <consortium name="Mycorrhizal Genomics Consortium"/>
            <person name="Kohler A."/>
            <person name="Kuo A."/>
            <person name="Nagy L.G."/>
            <person name="Floudas D."/>
            <person name="Copeland A."/>
            <person name="Barry K.W."/>
            <person name="Cichocki N."/>
            <person name="Veneault-Fourrey C."/>
            <person name="LaButti K."/>
            <person name="Lindquist E.A."/>
            <person name="Lipzen A."/>
            <person name="Lundell T."/>
            <person name="Morin E."/>
            <person name="Murat C."/>
            <person name="Riley R."/>
            <person name="Ohm R."/>
            <person name="Sun H."/>
            <person name="Tunlid A."/>
            <person name="Henrissat B."/>
            <person name="Grigoriev I.V."/>
            <person name="Hibbett D.S."/>
            <person name="Martin F."/>
        </authorList>
    </citation>
    <scope>NUCLEOTIDE SEQUENCE [LARGE SCALE GENOMIC DNA]</scope>
    <source>
        <strain evidence="3">MAFF 305830</strain>
    </source>
</reference>
<feature type="region of interest" description="Disordered" evidence="1">
    <location>
        <begin position="210"/>
        <end position="257"/>
    </location>
</feature>
<accession>A0A0C3AID4</accession>
<reference evidence="2 3" key="1">
    <citation type="submission" date="2014-04" db="EMBL/GenBank/DDBJ databases">
        <authorList>
            <consortium name="DOE Joint Genome Institute"/>
            <person name="Kuo A."/>
            <person name="Zuccaro A."/>
            <person name="Kohler A."/>
            <person name="Nagy L.G."/>
            <person name="Floudas D."/>
            <person name="Copeland A."/>
            <person name="Barry K.W."/>
            <person name="Cichocki N."/>
            <person name="Veneault-Fourrey C."/>
            <person name="LaButti K."/>
            <person name="Lindquist E.A."/>
            <person name="Lipzen A."/>
            <person name="Lundell T."/>
            <person name="Morin E."/>
            <person name="Murat C."/>
            <person name="Sun H."/>
            <person name="Tunlid A."/>
            <person name="Henrissat B."/>
            <person name="Grigoriev I.V."/>
            <person name="Hibbett D.S."/>
            <person name="Martin F."/>
            <person name="Nordberg H.P."/>
            <person name="Cantor M.N."/>
            <person name="Hua S.X."/>
        </authorList>
    </citation>
    <scope>NUCLEOTIDE SEQUENCE [LARGE SCALE GENOMIC DNA]</scope>
    <source>
        <strain evidence="2 3">MAFF 305830</strain>
    </source>
</reference>
<organism evidence="2 3">
    <name type="scientific">Serendipita vermifera MAFF 305830</name>
    <dbReference type="NCBI Taxonomy" id="933852"/>
    <lineage>
        <taxon>Eukaryota</taxon>
        <taxon>Fungi</taxon>
        <taxon>Dikarya</taxon>
        <taxon>Basidiomycota</taxon>
        <taxon>Agaricomycotina</taxon>
        <taxon>Agaricomycetes</taxon>
        <taxon>Sebacinales</taxon>
        <taxon>Serendipitaceae</taxon>
        <taxon>Serendipita</taxon>
    </lineage>
</organism>
<evidence type="ECO:0000313" key="2">
    <source>
        <dbReference type="EMBL" id="KIM24415.1"/>
    </source>
</evidence>
<keyword evidence="3" id="KW-1185">Reference proteome</keyword>
<dbReference type="HOGENOM" id="CLU_1082449_0_0_1"/>
<evidence type="ECO:0000313" key="3">
    <source>
        <dbReference type="Proteomes" id="UP000054097"/>
    </source>
</evidence>
<proteinExistence type="predicted"/>